<reference evidence="4 5" key="1">
    <citation type="submission" date="2017-06" db="EMBL/GenBank/DDBJ databases">
        <title>Complete genome sequence of Nitrospirillum amazonense strain CBAmC, an endophytic nitrogen-fixing and plant growth-promoting bacterium, isolated from sugarcane.</title>
        <authorList>
            <person name="Schwab S."/>
            <person name="dos Santos Teixeira K.R."/>
            <person name="Simoes Araujo J.L."/>
            <person name="Soares Vidal M."/>
            <person name="Borges de Freitas H.R."/>
            <person name="Rivello Crivelaro A.L."/>
            <person name="Bueno de Camargo Nunes A."/>
            <person name="dos Santos C.M."/>
            <person name="Palmeira da Silva Rosa D."/>
            <person name="da Silva Padilha D."/>
            <person name="da Silva E."/>
            <person name="Araujo Terra L."/>
            <person name="Soares Mendes V."/>
            <person name="Farinelli L."/>
            <person name="Magalhaes Cruz L."/>
            <person name="Baldani J.I."/>
        </authorList>
    </citation>
    <scope>NUCLEOTIDE SEQUENCE [LARGE SCALE GENOMIC DNA]</scope>
    <source>
        <strain evidence="4 5">CBAmC</strain>
    </source>
</reference>
<dbReference type="AlphaFoldDB" id="A0A248JMD9"/>
<keyword evidence="5" id="KW-1185">Reference proteome</keyword>
<organism evidence="4 5">
    <name type="scientific">Nitrospirillum viridazoti CBAmc</name>
    <dbReference type="NCBI Taxonomy" id="1441467"/>
    <lineage>
        <taxon>Bacteria</taxon>
        <taxon>Pseudomonadati</taxon>
        <taxon>Pseudomonadota</taxon>
        <taxon>Alphaproteobacteria</taxon>
        <taxon>Rhodospirillales</taxon>
        <taxon>Azospirillaceae</taxon>
        <taxon>Nitrospirillum</taxon>
        <taxon>Nitrospirillum viridazoti</taxon>
    </lineage>
</organism>
<dbReference type="Pfam" id="PF08378">
    <property type="entry name" value="NERD"/>
    <property type="match status" value="1"/>
</dbReference>
<feature type="compositionally biased region" description="Basic residues" evidence="1">
    <location>
        <begin position="234"/>
        <end position="247"/>
    </location>
</feature>
<proteinExistence type="predicted"/>
<evidence type="ECO:0000256" key="1">
    <source>
        <dbReference type="SAM" id="MobiDB-lite"/>
    </source>
</evidence>
<feature type="compositionally biased region" description="Low complexity" evidence="1">
    <location>
        <begin position="208"/>
        <end position="218"/>
    </location>
</feature>
<feature type="transmembrane region" description="Helical" evidence="2">
    <location>
        <begin position="20"/>
        <end position="39"/>
    </location>
</feature>
<protein>
    <recommendedName>
        <fullName evidence="3">NERD domain-containing protein</fullName>
    </recommendedName>
</protein>
<accession>A0A248JMD9</accession>
<keyword evidence="2" id="KW-0812">Transmembrane</keyword>
<dbReference type="RefSeq" id="WP_088870823.1">
    <property type="nucleotide sequence ID" value="NZ_CP022110.1"/>
</dbReference>
<keyword evidence="2" id="KW-0472">Membrane</keyword>
<evidence type="ECO:0000313" key="4">
    <source>
        <dbReference type="EMBL" id="ASG19877.1"/>
    </source>
</evidence>
<sequence>MAQDISDQAPQLMGVSQMVTIGTVALVIIVLMLVVMWALRPKTRALSRRRYNAEAYRRKLALDDAGYSVVHGIYIRDKQGKALRVDHLIRLPASVLMVMSAPADMGGRISAQTKAGQWRYLAASGRVGFFVNPVVQVQPLIHIMKARFPMVRLRVLVVFPDGTEFTSGVPSTACLAGDFLATLKSMAREDGTESEAMASAWEPLSKALARSGASASNAGRDEEGGAKGRPPAKAAKRPGKVARRSLP</sequence>
<dbReference type="KEGG" id="nao:Y958_02790"/>
<feature type="domain" description="NERD" evidence="3">
    <location>
        <begin position="59"/>
        <end position="160"/>
    </location>
</feature>
<feature type="region of interest" description="Disordered" evidence="1">
    <location>
        <begin position="208"/>
        <end position="247"/>
    </location>
</feature>
<evidence type="ECO:0000313" key="5">
    <source>
        <dbReference type="Proteomes" id="UP000197153"/>
    </source>
</evidence>
<dbReference type="InterPro" id="IPR011528">
    <property type="entry name" value="NERD"/>
</dbReference>
<dbReference type="Proteomes" id="UP000197153">
    <property type="component" value="Chromosome 1"/>
</dbReference>
<dbReference type="EMBL" id="CP022110">
    <property type="protein sequence ID" value="ASG19877.1"/>
    <property type="molecule type" value="Genomic_DNA"/>
</dbReference>
<name>A0A248JMD9_9PROT</name>
<gene>
    <name evidence="4" type="ORF">Y958_02790</name>
</gene>
<evidence type="ECO:0000256" key="2">
    <source>
        <dbReference type="SAM" id="Phobius"/>
    </source>
</evidence>
<keyword evidence="2" id="KW-1133">Transmembrane helix</keyword>
<evidence type="ECO:0000259" key="3">
    <source>
        <dbReference type="Pfam" id="PF08378"/>
    </source>
</evidence>